<organism evidence="8 9">
    <name type="scientific">Vulcanisaeta souniana JCM 11219</name>
    <dbReference type="NCBI Taxonomy" id="1293586"/>
    <lineage>
        <taxon>Archaea</taxon>
        <taxon>Thermoproteota</taxon>
        <taxon>Thermoprotei</taxon>
        <taxon>Thermoproteales</taxon>
        <taxon>Thermoproteaceae</taxon>
        <taxon>Vulcanisaeta</taxon>
    </lineage>
</organism>
<dbReference type="InterPro" id="IPR001959">
    <property type="entry name" value="Transposase"/>
</dbReference>
<evidence type="ECO:0000256" key="1">
    <source>
        <dbReference type="ARBA" id="ARBA00008761"/>
    </source>
</evidence>
<evidence type="ECO:0000259" key="6">
    <source>
        <dbReference type="Pfam" id="PF01385"/>
    </source>
</evidence>
<dbReference type="InterPro" id="IPR010095">
    <property type="entry name" value="Cas12f1-like_TNB"/>
</dbReference>
<accession>A0ABN6SV99</accession>
<gene>
    <name evidence="8" type="ORF">Vsou_26580</name>
</gene>
<comment type="similarity">
    <text evidence="1">In the C-terminal section; belongs to the transposase 35 family.</text>
</comment>
<feature type="domain" description="Probable transposase IS891/IS1136/IS1341" evidence="6">
    <location>
        <begin position="169"/>
        <end position="312"/>
    </location>
</feature>
<dbReference type="Proteomes" id="UP001060771">
    <property type="component" value="Chromosome"/>
</dbReference>
<sequence length="423" mass="49326">MVRLLPNGFQERKLRRLANECAKLFNELNYERRQQFFHEGKVDLRGTWNKYYEKYKGVLGVNAQAVLQKNNEAWSSFFSLLKLKKQKKLPPRMTHVSPPKYWKDSETKRRKLILVVRQDRYEVDETRRVIILKDFHMEIEFVGRLKWYGKQGRLEIIYDEATNRWYAHIPVEVGVEETKTGKKSKYIVKGERKSIQVEAPKGNKVASIDLGINVLASVVVEDGTWLLYRGVRAKEDYFYLQKRIAEVQSMADKTKNIGELEAYEVLSREKRRLFKKLYRRLLHLYRNLASHLVKTLHELGVSTIYLGYPFGIVQDKGSKLTVNLWSYRKLMEAIELKAQEYGMKVFEVVEYNTSRTCPYHNVEVKRHPRGVVGCPFGHRLHSDLNGALNILKKAIGKVVLTVKKPLSFLVLHNGVAPIKGCNP</sequence>
<dbReference type="EMBL" id="AP026830">
    <property type="protein sequence ID" value="BDR93565.1"/>
    <property type="molecule type" value="Genomic_DNA"/>
</dbReference>
<evidence type="ECO:0000313" key="8">
    <source>
        <dbReference type="EMBL" id="BDR93565.1"/>
    </source>
</evidence>
<name>A0ABN6SV99_9CREN</name>
<dbReference type="InterPro" id="IPR051399">
    <property type="entry name" value="RNA-guided_DNA_endo/Transpos"/>
</dbReference>
<dbReference type="Pfam" id="PF01385">
    <property type="entry name" value="OrfB_IS605"/>
    <property type="match status" value="1"/>
</dbReference>
<comment type="similarity">
    <text evidence="2">In the N-terminal section; belongs to the transposase 2 family.</text>
</comment>
<protein>
    <submittedName>
        <fullName evidence="8">Transposase</fullName>
    </submittedName>
</protein>
<feature type="domain" description="Cas12f1-like TNB" evidence="7">
    <location>
        <begin position="327"/>
        <end position="390"/>
    </location>
</feature>
<dbReference type="PANTHER" id="PTHR30405">
    <property type="entry name" value="TRANSPOSASE"/>
    <property type="match status" value="1"/>
</dbReference>
<evidence type="ECO:0000256" key="3">
    <source>
        <dbReference type="ARBA" id="ARBA00022578"/>
    </source>
</evidence>
<evidence type="ECO:0000313" key="9">
    <source>
        <dbReference type="Proteomes" id="UP001060771"/>
    </source>
</evidence>
<evidence type="ECO:0000259" key="7">
    <source>
        <dbReference type="Pfam" id="PF07282"/>
    </source>
</evidence>
<evidence type="ECO:0000256" key="5">
    <source>
        <dbReference type="ARBA" id="ARBA00023172"/>
    </source>
</evidence>
<reference evidence="9" key="1">
    <citation type="submission" date="2022-09" db="EMBL/GenBank/DDBJ databases">
        <title>Complete genome sequence of Vulcanisaeta souniana.</title>
        <authorList>
            <person name="Kato S."/>
            <person name="Itoh T."/>
            <person name="Ohkuma M."/>
        </authorList>
    </citation>
    <scope>NUCLEOTIDE SEQUENCE [LARGE SCALE GENOMIC DNA]</scope>
    <source>
        <strain evidence="9">JCM 11219</strain>
    </source>
</reference>
<keyword evidence="9" id="KW-1185">Reference proteome</keyword>
<dbReference type="NCBIfam" id="NF040570">
    <property type="entry name" value="guided_TnpB"/>
    <property type="match status" value="1"/>
</dbReference>
<keyword evidence="5" id="KW-0233">DNA recombination</keyword>
<evidence type="ECO:0000256" key="4">
    <source>
        <dbReference type="ARBA" id="ARBA00023125"/>
    </source>
</evidence>
<keyword evidence="3" id="KW-0815">Transposition</keyword>
<keyword evidence="4" id="KW-0238">DNA-binding</keyword>
<proteinExistence type="inferred from homology"/>
<dbReference type="PANTHER" id="PTHR30405:SF21">
    <property type="entry name" value="TRANSPOSASE-RELATED"/>
    <property type="match status" value="1"/>
</dbReference>
<evidence type="ECO:0000256" key="2">
    <source>
        <dbReference type="ARBA" id="ARBA00011044"/>
    </source>
</evidence>
<dbReference type="Pfam" id="PF07282">
    <property type="entry name" value="Cas12f1-like_TNB"/>
    <property type="match status" value="1"/>
</dbReference>